<dbReference type="PANTHER" id="PTHR36152">
    <property type="entry name" value="CYTOPLASMIC PROTEIN-RELATED"/>
    <property type="match status" value="1"/>
</dbReference>
<evidence type="ECO:0000313" key="2">
    <source>
        <dbReference type="Proteomes" id="UP000007962"/>
    </source>
</evidence>
<keyword evidence="2" id="KW-1185">Reference proteome</keyword>
<gene>
    <name evidence="1" type="ordered locus">Bcav_2077</name>
</gene>
<dbReference type="EMBL" id="CP001618">
    <property type="protein sequence ID" value="ACQ80332.1"/>
    <property type="molecule type" value="Genomic_DNA"/>
</dbReference>
<dbReference type="Gene3D" id="2.30.110.20">
    <property type="entry name" value="Hcp1-like"/>
    <property type="match status" value="1"/>
</dbReference>
<dbReference type="STRING" id="471853.Bcav_2077"/>
<protein>
    <submittedName>
        <fullName evidence="1">Type VI secretion system effector, Hcp1 family</fullName>
    </submittedName>
</protein>
<organism evidence="1 2">
    <name type="scientific">Beutenbergia cavernae (strain ATCC BAA-8 / DSM 12333 / CCUG 43141 / JCM 11478 / NBRC 16432 / NCIMB 13614 / HKI 0122)</name>
    <dbReference type="NCBI Taxonomy" id="471853"/>
    <lineage>
        <taxon>Bacteria</taxon>
        <taxon>Bacillati</taxon>
        <taxon>Actinomycetota</taxon>
        <taxon>Actinomycetes</taxon>
        <taxon>Micrococcales</taxon>
        <taxon>Beutenbergiaceae</taxon>
        <taxon>Beutenbergia</taxon>
    </lineage>
</organism>
<evidence type="ECO:0000313" key="1">
    <source>
        <dbReference type="EMBL" id="ACQ80332.1"/>
    </source>
</evidence>
<dbReference type="KEGG" id="bcv:Bcav_2077"/>
<name>C5C6C6_BEUC1</name>
<dbReference type="OrthoDB" id="5146053at2"/>
<dbReference type="InterPro" id="IPR036624">
    <property type="entry name" value="Hcp1-lik_sf"/>
</dbReference>
<dbReference type="eggNOG" id="COG3157">
    <property type="taxonomic scope" value="Bacteria"/>
</dbReference>
<accession>C5C6C6</accession>
<dbReference type="RefSeq" id="WP_015882572.1">
    <property type="nucleotide sequence ID" value="NC_012669.1"/>
</dbReference>
<dbReference type="SUPFAM" id="SSF141452">
    <property type="entry name" value="Hcp1-like"/>
    <property type="match status" value="1"/>
</dbReference>
<dbReference type="HOGENOM" id="CLU_112762_0_2_11"/>
<dbReference type="PANTHER" id="PTHR36152:SF1">
    <property type="entry name" value="UBIQUITIN-LIKE DOMAIN-CONTAINING PROTEIN"/>
    <property type="match status" value="1"/>
</dbReference>
<reference evidence="1 2" key="1">
    <citation type="journal article" date="2009" name="Stand. Genomic Sci.">
        <title>Complete genome sequence of Beutenbergia cavernae type strain (HKI 0122).</title>
        <authorList>
            <person name="Land M."/>
            <person name="Pukall R."/>
            <person name="Abt B."/>
            <person name="Goker M."/>
            <person name="Rohde M."/>
            <person name="Glavina Del Rio T."/>
            <person name="Tice H."/>
            <person name="Copeland A."/>
            <person name="Cheng J.F."/>
            <person name="Lucas S."/>
            <person name="Chen F."/>
            <person name="Nolan M."/>
            <person name="Bruce D."/>
            <person name="Goodwin L."/>
            <person name="Pitluck S."/>
            <person name="Ivanova N."/>
            <person name="Mavromatis K."/>
            <person name="Ovchinnikova G."/>
            <person name="Pati A."/>
            <person name="Chen A."/>
            <person name="Palaniappan K."/>
            <person name="Hauser L."/>
            <person name="Chang Y.J."/>
            <person name="Jefferies C.C."/>
            <person name="Saunders E."/>
            <person name="Brettin T."/>
            <person name="Detter J.C."/>
            <person name="Han C."/>
            <person name="Chain P."/>
            <person name="Bristow J."/>
            <person name="Eisen J.A."/>
            <person name="Markowitz V."/>
            <person name="Hugenholtz P."/>
            <person name="Kyrpides N.C."/>
            <person name="Klenk H.P."/>
            <person name="Lapidus A."/>
        </authorList>
    </citation>
    <scope>NUCLEOTIDE SEQUENCE [LARGE SCALE GENOMIC DNA]</scope>
    <source>
        <strain evidence="2">ATCC BAA-8 / DSM 12333 / NBRC 16432</strain>
    </source>
</reference>
<dbReference type="NCBIfam" id="TIGR03344">
    <property type="entry name" value="VI_effect_Hcp1"/>
    <property type="match status" value="1"/>
</dbReference>
<dbReference type="InterPro" id="IPR053165">
    <property type="entry name" value="HSI-I_assembly_Hcp1"/>
</dbReference>
<dbReference type="Proteomes" id="UP000007962">
    <property type="component" value="Chromosome"/>
</dbReference>
<proteinExistence type="predicted"/>
<dbReference type="AlphaFoldDB" id="C5C6C6"/>
<dbReference type="InterPro" id="IPR008514">
    <property type="entry name" value="T6SS_Hcp"/>
</dbReference>
<sequence>MAIAGFLKVPDVPGESHVEGHEDEIEVHSISFAMAAPVDVGSLARRGRVKFEPLTLGKRYDRSSPYLKKALYDNMLWDAVVLSLVRAVEGETSAYVVVRLADASVAAYTLEDAEAPDRLEEQVTLVYRSIRFTYDGAHEVEFDAVPNR</sequence>
<dbReference type="Pfam" id="PF05638">
    <property type="entry name" value="T6SS_HCP"/>
    <property type="match status" value="1"/>
</dbReference>